<evidence type="ECO:0000313" key="14">
    <source>
        <dbReference type="EMBL" id="MFC0623185.1"/>
    </source>
</evidence>
<dbReference type="Pfam" id="PF03315">
    <property type="entry name" value="SDH_beta"/>
    <property type="match status" value="1"/>
</dbReference>
<dbReference type="EC" id="4.3.1.17" evidence="4"/>
<keyword evidence="10" id="KW-0456">Lyase</keyword>
<comment type="caution">
    <text evidence="14">The sequence shown here is derived from an EMBL/GenBank/DDBJ whole genome shotgun (WGS) entry which is preliminary data.</text>
</comment>
<dbReference type="InterPro" id="IPR029009">
    <property type="entry name" value="ASB_dom_sf"/>
</dbReference>
<keyword evidence="9" id="KW-0411">Iron-sulfur</keyword>
<evidence type="ECO:0000313" key="15">
    <source>
        <dbReference type="Proteomes" id="UP001589890"/>
    </source>
</evidence>
<comment type="catalytic activity">
    <reaction evidence="12">
        <text>L-serine = pyruvate + NH4(+)</text>
        <dbReference type="Rhea" id="RHEA:19169"/>
        <dbReference type="ChEBI" id="CHEBI:15361"/>
        <dbReference type="ChEBI" id="CHEBI:28938"/>
        <dbReference type="ChEBI" id="CHEBI:33384"/>
        <dbReference type="EC" id="4.3.1.17"/>
    </reaction>
</comment>
<dbReference type="PANTHER" id="PTHR30182:SF1">
    <property type="entry name" value="L-SERINE DEHYDRATASE 1"/>
    <property type="match status" value="1"/>
</dbReference>
<evidence type="ECO:0000259" key="13">
    <source>
        <dbReference type="Pfam" id="PF03315"/>
    </source>
</evidence>
<evidence type="ECO:0000256" key="1">
    <source>
        <dbReference type="ARBA" id="ARBA00001966"/>
    </source>
</evidence>
<comment type="cofactor">
    <cofactor evidence="1">
        <name>[4Fe-4S] cluster</name>
        <dbReference type="ChEBI" id="CHEBI:49883"/>
    </cofactor>
</comment>
<organism evidence="14 15">
    <name type="scientific">Kribbella deserti</name>
    <dbReference type="NCBI Taxonomy" id="1926257"/>
    <lineage>
        <taxon>Bacteria</taxon>
        <taxon>Bacillati</taxon>
        <taxon>Actinomycetota</taxon>
        <taxon>Actinomycetes</taxon>
        <taxon>Propionibacteriales</taxon>
        <taxon>Kribbellaceae</taxon>
        <taxon>Kribbella</taxon>
    </lineage>
</organism>
<proteinExistence type="inferred from homology"/>
<keyword evidence="5" id="KW-0312">Gluconeogenesis</keyword>
<reference evidence="14 15" key="1">
    <citation type="submission" date="2024-09" db="EMBL/GenBank/DDBJ databases">
        <authorList>
            <person name="Sun Q."/>
            <person name="Mori K."/>
        </authorList>
    </citation>
    <scope>NUCLEOTIDE SEQUENCE [LARGE SCALE GENOMIC DNA]</scope>
    <source>
        <strain evidence="14 15">CGMCC 1.15906</strain>
    </source>
</reference>
<dbReference type="EMBL" id="JBHLTC010000002">
    <property type="protein sequence ID" value="MFC0623185.1"/>
    <property type="molecule type" value="Genomic_DNA"/>
</dbReference>
<protein>
    <recommendedName>
        <fullName evidence="4">L-serine ammonia-lyase</fullName>
        <ecNumber evidence="4">4.3.1.17</ecNumber>
    </recommendedName>
    <alternativeName>
        <fullName evidence="11">L-serine deaminase</fullName>
    </alternativeName>
</protein>
<dbReference type="InterPro" id="IPR051318">
    <property type="entry name" value="Fe-S_L-Ser"/>
</dbReference>
<evidence type="ECO:0000256" key="10">
    <source>
        <dbReference type="ARBA" id="ARBA00023239"/>
    </source>
</evidence>
<gene>
    <name evidence="14" type="ORF">ACFFGN_03875</name>
</gene>
<dbReference type="RefSeq" id="WP_380043874.1">
    <property type="nucleotide sequence ID" value="NZ_JBHLTC010000002.1"/>
</dbReference>
<dbReference type="Gene3D" id="3.30.1330.90">
    <property type="entry name" value="D-3-phosphoglycerate dehydrogenase, domain 3"/>
    <property type="match status" value="1"/>
</dbReference>
<feature type="domain" description="Serine dehydratase beta chain" evidence="13">
    <location>
        <begin position="21"/>
        <end position="118"/>
    </location>
</feature>
<evidence type="ECO:0000256" key="12">
    <source>
        <dbReference type="ARBA" id="ARBA00049406"/>
    </source>
</evidence>
<comment type="pathway">
    <text evidence="2">Carbohydrate biosynthesis; gluconeogenesis.</text>
</comment>
<evidence type="ECO:0000256" key="5">
    <source>
        <dbReference type="ARBA" id="ARBA00022432"/>
    </source>
</evidence>
<keyword evidence="6" id="KW-0004">4Fe-4S</keyword>
<keyword evidence="15" id="KW-1185">Reference proteome</keyword>
<dbReference type="PANTHER" id="PTHR30182">
    <property type="entry name" value="L-SERINE DEHYDRATASE"/>
    <property type="match status" value="1"/>
</dbReference>
<evidence type="ECO:0000256" key="4">
    <source>
        <dbReference type="ARBA" id="ARBA00012093"/>
    </source>
</evidence>
<accession>A0ABV6QF59</accession>
<evidence type="ECO:0000256" key="2">
    <source>
        <dbReference type="ARBA" id="ARBA00004742"/>
    </source>
</evidence>
<dbReference type="Proteomes" id="UP001589890">
    <property type="component" value="Unassembled WGS sequence"/>
</dbReference>
<comment type="similarity">
    <text evidence="3">Belongs to the iron-sulfur dependent L-serine dehydratase family.</text>
</comment>
<evidence type="ECO:0000256" key="6">
    <source>
        <dbReference type="ARBA" id="ARBA00022485"/>
    </source>
</evidence>
<evidence type="ECO:0000256" key="11">
    <source>
        <dbReference type="ARBA" id="ARBA00041766"/>
    </source>
</evidence>
<evidence type="ECO:0000256" key="9">
    <source>
        <dbReference type="ARBA" id="ARBA00023014"/>
    </source>
</evidence>
<name>A0ABV6QF59_9ACTN</name>
<evidence type="ECO:0000256" key="8">
    <source>
        <dbReference type="ARBA" id="ARBA00023004"/>
    </source>
</evidence>
<dbReference type="InterPro" id="IPR005131">
    <property type="entry name" value="Ser_deHydtase_bsu"/>
</dbReference>
<dbReference type="SUPFAM" id="SSF143548">
    <property type="entry name" value="Serine metabolism enzymes domain"/>
    <property type="match status" value="1"/>
</dbReference>
<evidence type="ECO:0000256" key="7">
    <source>
        <dbReference type="ARBA" id="ARBA00022723"/>
    </source>
</evidence>
<sequence length="126" mass="13256">MLGEHTDRSKATRRTSVAISLSIGIGPSSSHTVDPMGAVRTFVTGLTADGLLARTAAVKSQLFGSLGAARASSHGHGSNKAVWLGLEGEEDPETVAITTTVDDRVAAIRSTGRLRLVRTRFRSGKR</sequence>
<evidence type="ECO:0000256" key="3">
    <source>
        <dbReference type="ARBA" id="ARBA00008636"/>
    </source>
</evidence>
<keyword evidence="7" id="KW-0479">Metal-binding</keyword>
<keyword evidence="8" id="KW-0408">Iron</keyword>